<dbReference type="SUPFAM" id="SSF46955">
    <property type="entry name" value="Putative DNA-binding domain"/>
    <property type="match status" value="1"/>
</dbReference>
<dbReference type="InterPro" id="IPR047057">
    <property type="entry name" value="MerR_fam"/>
</dbReference>
<dbReference type="EMBL" id="LGTC01000001">
    <property type="protein sequence ID" value="KNY26675.1"/>
    <property type="molecule type" value="Genomic_DNA"/>
</dbReference>
<protein>
    <submittedName>
        <fullName evidence="6">Transcriptional regulator, MerR family</fullName>
    </submittedName>
</protein>
<dbReference type="SMART" id="SM00422">
    <property type="entry name" value="HTH_MERR"/>
    <property type="match status" value="1"/>
</dbReference>
<keyword evidence="1" id="KW-0678">Repressor</keyword>
<dbReference type="Proteomes" id="UP000036923">
    <property type="component" value="Unassembled WGS sequence"/>
</dbReference>
<dbReference type="eggNOG" id="COG0789">
    <property type="taxonomic scope" value="Bacteria"/>
</dbReference>
<dbReference type="RefSeq" id="WP_036938172.1">
    <property type="nucleotide sequence ID" value="NZ_JQKC01000006.1"/>
</dbReference>
<evidence type="ECO:0000256" key="4">
    <source>
        <dbReference type="ARBA" id="ARBA00023163"/>
    </source>
</evidence>
<keyword evidence="3" id="KW-0238">DNA-binding</keyword>
<dbReference type="OrthoDB" id="9811174at2"/>
<dbReference type="GO" id="GO:0003700">
    <property type="term" value="F:DNA-binding transcription factor activity"/>
    <property type="evidence" value="ECO:0007669"/>
    <property type="project" value="InterPro"/>
</dbReference>
<evidence type="ECO:0000313" key="7">
    <source>
        <dbReference type="Proteomes" id="UP000036923"/>
    </source>
</evidence>
<dbReference type="GO" id="GO:0003677">
    <property type="term" value="F:DNA binding"/>
    <property type="evidence" value="ECO:0007669"/>
    <property type="project" value="UniProtKB-KW"/>
</dbReference>
<dbReference type="STRING" id="398512.Bccel_1940"/>
<dbReference type="InterPro" id="IPR009061">
    <property type="entry name" value="DNA-bd_dom_put_sf"/>
</dbReference>
<sequence>MDVLKERYSITELSQYLNVTDHTLRFYEKEFQIKVPKDDRGRRYYNTDLANIMYQIKTMRDEGLEIKAIRKILQRDNVISEPDVITPEVSLTVPYKINETAYAEFKSIFLALKDEISCTVTNEFALTKEHISKELTKNKLELGACIENNMRKLETKMDKHFQDVDDCLTKWRKKNQSGIFKKLIGKAFQKNTL</sequence>
<keyword evidence="2" id="KW-0805">Transcription regulation</keyword>
<dbReference type="Gene3D" id="1.10.1660.10">
    <property type="match status" value="1"/>
</dbReference>
<evidence type="ECO:0000256" key="3">
    <source>
        <dbReference type="ARBA" id="ARBA00023125"/>
    </source>
</evidence>
<gene>
    <name evidence="6" type="ORF">Bccel_1940</name>
</gene>
<dbReference type="PANTHER" id="PTHR30204">
    <property type="entry name" value="REDOX-CYCLING DRUG-SENSING TRANSCRIPTIONAL ACTIVATOR SOXR"/>
    <property type="match status" value="1"/>
</dbReference>
<proteinExistence type="predicted"/>
<reference evidence="7" key="1">
    <citation type="submission" date="2015-07" db="EMBL/GenBank/DDBJ databases">
        <title>Near-Complete Genome Sequence of the Cellulolytic Bacterium Bacteroides (Pseudobacteroides) cellulosolvens ATCC 35603.</title>
        <authorList>
            <person name="Dassa B."/>
            <person name="Utturkar S.M."/>
            <person name="Klingeman D.M."/>
            <person name="Hurt R.A."/>
            <person name="Keller M."/>
            <person name="Xu J."/>
            <person name="Reddy Y.H.K."/>
            <person name="Borovok I."/>
            <person name="Grinberg I.R."/>
            <person name="Lamed R."/>
            <person name="Zhivin O."/>
            <person name="Bayer E.A."/>
            <person name="Brown S.D."/>
        </authorList>
    </citation>
    <scope>NUCLEOTIDE SEQUENCE [LARGE SCALE GENOMIC DNA]</scope>
    <source>
        <strain evidence="7">DSM 2933</strain>
    </source>
</reference>
<keyword evidence="4" id="KW-0804">Transcription</keyword>
<accession>A0A0L6JLQ0</accession>
<keyword evidence="7" id="KW-1185">Reference proteome</keyword>
<evidence type="ECO:0000313" key="6">
    <source>
        <dbReference type="EMBL" id="KNY26675.1"/>
    </source>
</evidence>
<evidence type="ECO:0000256" key="2">
    <source>
        <dbReference type="ARBA" id="ARBA00023015"/>
    </source>
</evidence>
<dbReference type="InterPro" id="IPR000551">
    <property type="entry name" value="MerR-type_HTH_dom"/>
</dbReference>
<comment type="caution">
    <text evidence="6">The sequence shown here is derived from an EMBL/GenBank/DDBJ whole genome shotgun (WGS) entry which is preliminary data.</text>
</comment>
<dbReference type="CDD" id="cd04764">
    <property type="entry name" value="HTH_MlrA-like_sg1"/>
    <property type="match status" value="1"/>
</dbReference>
<dbReference type="AlphaFoldDB" id="A0A0L6JLQ0"/>
<dbReference type="PANTHER" id="PTHR30204:SF69">
    <property type="entry name" value="MERR-FAMILY TRANSCRIPTIONAL REGULATOR"/>
    <property type="match status" value="1"/>
</dbReference>
<dbReference type="Pfam" id="PF13411">
    <property type="entry name" value="MerR_1"/>
    <property type="match status" value="1"/>
</dbReference>
<evidence type="ECO:0000256" key="1">
    <source>
        <dbReference type="ARBA" id="ARBA00022491"/>
    </source>
</evidence>
<evidence type="ECO:0000259" key="5">
    <source>
        <dbReference type="PROSITE" id="PS50937"/>
    </source>
</evidence>
<dbReference type="PROSITE" id="PS50937">
    <property type="entry name" value="HTH_MERR_2"/>
    <property type="match status" value="1"/>
</dbReference>
<organism evidence="6 7">
    <name type="scientific">Pseudobacteroides cellulosolvens ATCC 35603 = DSM 2933</name>
    <dbReference type="NCBI Taxonomy" id="398512"/>
    <lineage>
        <taxon>Bacteria</taxon>
        <taxon>Bacillati</taxon>
        <taxon>Bacillota</taxon>
        <taxon>Clostridia</taxon>
        <taxon>Eubacteriales</taxon>
        <taxon>Oscillospiraceae</taxon>
        <taxon>Pseudobacteroides</taxon>
    </lineage>
</organism>
<name>A0A0L6JLQ0_9FIRM</name>
<feature type="domain" description="HTH merR-type" evidence="5">
    <location>
        <begin position="7"/>
        <end position="75"/>
    </location>
</feature>
<dbReference type="PATRIC" id="fig|398512.5.peg.2020"/>